<keyword evidence="3" id="KW-1185">Reference proteome</keyword>
<gene>
    <name evidence="2" type="ORF">NK125_10395</name>
</gene>
<evidence type="ECO:0000256" key="1">
    <source>
        <dbReference type="SAM" id="Phobius"/>
    </source>
</evidence>
<sequence>MNNTNSKTKSMVQLAVLVAILIVLTVTNLGFITTGVVSITLLHIPVIVGSLTMGPFYGGILGFAFGCISMLNATFRGVTPVDMMFTPAGGHGMPIQAIIMCIVPRVLLGILPFLIYKVFSKMIKKDFVSMAISAGIGTILHTIMVLGCLYFFFFTDMDFSAVVKNVFLTVVGINGILETVAAILICGGVCAPLKKLINRN</sequence>
<keyword evidence="1" id="KW-0472">Membrane</keyword>
<dbReference type="EMBL" id="JAMZFW010000014">
    <property type="protein sequence ID" value="MCP1102825.1"/>
    <property type="molecule type" value="Genomic_DNA"/>
</dbReference>
<dbReference type="InterPro" id="IPR024529">
    <property type="entry name" value="ECF_trnsprt_substrate-spec"/>
</dbReference>
<keyword evidence="1" id="KW-1133">Transmembrane helix</keyword>
<keyword evidence="1" id="KW-0812">Transmembrane</keyword>
<feature type="transmembrane region" description="Helical" evidence="1">
    <location>
        <begin position="12"/>
        <end position="44"/>
    </location>
</feature>
<dbReference type="Gene3D" id="1.10.1760.20">
    <property type="match status" value="1"/>
</dbReference>
<evidence type="ECO:0000313" key="3">
    <source>
        <dbReference type="Proteomes" id="UP001523566"/>
    </source>
</evidence>
<proteinExistence type="predicted"/>
<dbReference type="Proteomes" id="UP001523566">
    <property type="component" value="Unassembled WGS sequence"/>
</dbReference>
<name>A0ABT1EAH3_9FIRM</name>
<accession>A0ABT1EAH3</accession>
<organism evidence="2 3">
    <name type="scientific">Aequitasia blattaphilus</name>
    <dbReference type="NCBI Taxonomy" id="2949332"/>
    <lineage>
        <taxon>Bacteria</taxon>
        <taxon>Bacillati</taxon>
        <taxon>Bacillota</taxon>
        <taxon>Clostridia</taxon>
        <taxon>Lachnospirales</taxon>
        <taxon>Lachnospiraceae</taxon>
        <taxon>Aequitasia</taxon>
    </lineage>
</organism>
<feature type="transmembrane region" description="Helical" evidence="1">
    <location>
        <begin position="127"/>
        <end position="154"/>
    </location>
</feature>
<evidence type="ECO:0000313" key="2">
    <source>
        <dbReference type="EMBL" id="MCP1102825.1"/>
    </source>
</evidence>
<reference evidence="2 3" key="1">
    <citation type="journal article" date="2022" name="Genome Biol. Evol.">
        <title>Host diet, physiology and behaviors set the stage for Lachnospiraceae cladogenesis.</title>
        <authorList>
            <person name="Vera-Ponce De Leon A."/>
            <person name="Schneider M."/>
            <person name="Jahnes B.C."/>
            <person name="Sadowski V."/>
            <person name="Camuy-Velez L.A."/>
            <person name="Duan J."/>
            <person name="Sabree Z.L."/>
        </authorList>
    </citation>
    <scope>NUCLEOTIDE SEQUENCE [LARGE SCALE GENOMIC DNA]</scope>
    <source>
        <strain evidence="2 3">PAL113</strain>
    </source>
</reference>
<comment type="caution">
    <text evidence="2">The sequence shown here is derived from an EMBL/GenBank/DDBJ whole genome shotgun (WGS) entry which is preliminary data.</text>
</comment>
<dbReference type="RefSeq" id="WP_262066611.1">
    <property type="nucleotide sequence ID" value="NZ_JAMXOD010000014.1"/>
</dbReference>
<feature type="transmembrane region" description="Helical" evidence="1">
    <location>
        <begin position="95"/>
        <end position="115"/>
    </location>
</feature>
<feature type="transmembrane region" description="Helical" evidence="1">
    <location>
        <begin position="166"/>
        <end position="191"/>
    </location>
</feature>
<protein>
    <submittedName>
        <fullName evidence="2">ECF transporter S component</fullName>
    </submittedName>
</protein>
<dbReference type="Pfam" id="PF12822">
    <property type="entry name" value="ECF_trnsprt"/>
    <property type="match status" value="1"/>
</dbReference>